<dbReference type="KEGG" id="anf:AQPE_4669"/>
<evidence type="ECO:0000313" key="2">
    <source>
        <dbReference type="Proteomes" id="UP001193389"/>
    </source>
</evidence>
<dbReference type="InterPro" id="IPR012341">
    <property type="entry name" value="6hp_glycosidase-like_sf"/>
</dbReference>
<dbReference type="SUPFAM" id="SSF48208">
    <property type="entry name" value="Six-hairpin glycosidases"/>
    <property type="match status" value="1"/>
</dbReference>
<dbReference type="InterPro" id="IPR008928">
    <property type="entry name" value="6-hairpin_glycosidase_sf"/>
</dbReference>
<dbReference type="GO" id="GO:0005975">
    <property type="term" value="P:carbohydrate metabolic process"/>
    <property type="evidence" value="ECO:0007669"/>
    <property type="project" value="InterPro"/>
</dbReference>
<keyword evidence="2" id="KW-1185">Reference proteome</keyword>
<dbReference type="EMBL" id="AP018694">
    <property type="protein sequence ID" value="BBE20476.1"/>
    <property type="molecule type" value="Genomic_DNA"/>
</dbReference>
<sequence length="682" mass="77947">MVNRHNITIEQPDTLASLSVGNGDFAFTTDVTGLQTFYKEYENGVTLGIQSNWGWHTFPNTENYNVMQSALYSEYRGRKVPYLAQSPKNENDARAIDYFRENPQRLQLGVIRLVLKKADGTEVKLVDIQNPKHQLNLWEGRISSEFSVEGQPVKVEVFCHQKKDMVSAKISSPLIKKGQLKVEWIFPYAVAVNTHSGYDFASPDKHQSKLEKVGENSAKILRTLDNDHYQVKMDWVGQAELAETEKHHFVLSSKSGNLLEFSCLFAPEVTNEPLPAFAETETNNLESWKKFWKTSGAVDFSACTDPRAKELERRFVLSQYLTKIQNSGSIPPQETGLVYNSWYGKAHLEMHWWHSAHFANWGHPEVLDKQLEWYHTIYQKALETAQMQGFKGVRWPKMVGPEGQNSPSGVGSYLIWQQPHIIYMAEQLYRSNPSPEILNKYKDLIFATADFMADFAVPDSTGKVYNLLPPLIPAQEHWKRETTMNPPFELAYWHWALGIAQEWHKRLNQPVDAHYDEVLNGLPAPYQENGVYLGIAKATDSYTNPKAITDHPMVIGTVGMLPMWDKVDAEVMRATLKKVMSNWDWPTTWGWDYPMVAMCATRLNEPEIALEALLKDVQKNTYLKNGHNYQSPRLRIYLPGNGGFLKTIALMCAGWEGCTVENPGFPKDGKWNVKWEGLTKDF</sequence>
<organism evidence="1 2">
    <name type="scientific">Aquipluma nitroreducens</name>
    <dbReference type="NCBI Taxonomy" id="2010828"/>
    <lineage>
        <taxon>Bacteria</taxon>
        <taxon>Pseudomonadati</taxon>
        <taxon>Bacteroidota</taxon>
        <taxon>Bacteroidia</taxon>
        <taxon>Marinilabiliales</taxon>
        <taxon>Prolixibacteraceae</taxon>
        <taxon>Aquipluma</taxon>
    </lineage>
</organism>
<protein>
    <submittedName>
        <fullName evidence="1">Polygalacturonase</fullName>
    </submittedName>
</protein>
<proteinExistence type="predicted"/>
<reference evidence="1" key="1">
    <citation type="journal article" date="2020" name="Int. J. Syst. Evol. Microbiol.">
        <title>Aquipluma nitroreducens gen. nov. sp. nov., a novel facultatively anaerobic bacterium isolated from a freshwater lake.</title>
        <authorList>
            <person name="Watanabe M."/>
            <person name="Kojima H."/>
            <person name="Fukui M."/>
        </authorList>
    </citation>
    <scope>NUCLEOTIDE SEQUENCE</scope>
    <source>
        <strain evidence="1">MeG22</strain>
    </source>
</reference>
<dbReference type="Gene3D" id="1.50.10.10">
    <property type="match status" value="1"/>
</dbReference>
<dbReference type="AlphaFoldDB" id="A0A5K7SG69"/>
<name>A0A5K7SG69_9BACT</name>
<dbReference type="Proteomes" id="UP001193389">
    <property type="component" value="Chromosome"/>
</dbReference>
<evidence type="ECO:0000313" key="1">
    <source>
        <dbReference type="EMBL" id="BBE20476.1"/>
    </source>
</evidence>
<gene>
    <name evidence="1" type="ORF">AQPE_4669</name>
</gene>
<accession>A0A5K7SG69</accession>